<evidence type="ECO:0000313" key="2">
    <source>
        <dbReference type="Proteomes" id="UP000799770"/>
    </source>
</evidence>
<dbReference type="AlphaFoldDB" id="A0A6A5ZG68"/>
<name>A0A6A5ZG68_9PLEO</name>
<evidence type="ECO:0000313" key="1">
    <source>
        <dbReference type="EMBL" id="KAF2118226.1"/>
    </source>
</evidence>
<sequence>MSTDCTAGTIVRPESRTESFRKPNWSLLVKAWSIIRDQIGASPYFRLLASSTIWRVIACFAPLLVDQGSSGTYRSSTASNVIMPFSMSRPRNYRTNLLAHPGHAANGTPCAEAAGHFRLTSGVRLFSIGHETLRLVRRFLNNASTRI</sequence>
<dbReference type="EMBL" id="ML977317">
    <property type="protein sequence ID" value="KAF2118226.1"/>
    <property type="molecule type" value="Genomic_DNA"/>
</dbReference>
<organism evidence="1 2">
    <name type="scientific">Lophiotrema nucula</name>
    <dbReference type="NCBI Taxonomy" id="690887"/>
    <lineage>
        <taxon>Eukaryota</taxon>
        <taxon>Fungi</taxon>
        <taxon>Dikarya</taxon>
        <taxon>Ascomycota</taxon>
        <taxon>Pezizomycotina</taxon>
        <taxon>Dothideomycetes</taxon>
        <taxon>Pleosporomycetidae</taxon>
        <taxon>Pleosporales</taxon>
        <taxon>Lophiotremataceae</taxon>
        <taxon>Lophiotrema</taxon>
    </lineage>
</organism>
<protein>
    <submittedName>
        <fullName evidence="1">Uncharacterized protein</fullName>
    </submittedName>
</protein>
<dbReference type="Proteomes" id="UP000799770">
    <property type="component" value="Unassembled WGS sequence"/>
</dbReference>
<proteinExistence type="predicted"/>
<keyword evidence="2" id="KW-1185">Reference proteome</keyword>
<accession>A0A6A5ZG68</accession>
<gene>
    <name evidence="1" type="ORF">BDV96DRAFT_380474</name>
</gene>
<reference evidence="1" key="1">
    <citation type="journal article" date="2020" name="Stud. Mycol.">
        <title>101 Dothideomycetes genomes: a test case for predicting lifestyles and emergence of pathogens.</title>
        <authorList>
            <person name="Haridas S."/>
            <person name="Albert R."/>
            <person name="Binder M."/>
            <person name="Bloem J."/>
            <person name="Labutti K."/>
            <person name="Salamov A."/>
            <person name="Andreopoulos B."/>
            <person name="Baker S."/>
            <person name="Barry K."/>
            <person name="Bills G."/>
            <person name="Bluhm B."/>
            <person name="Cannon C."/>
            <person name="Castanera R."/>
            <person name="Culley D."/>
            <person name="Daum C."/>
            <person name="Ezra D."/>
            <person name="Gonzalez J."/>
            <person name="Henrissat B."/>
            <person name="Kuo A."/>
            <person name="Liang C."/>
            <person name="Lipzen A."/>
            <person name="Lutzoni F."/>
            <person name="Magnuson J."/>
            <person name="Mondo S."/>
            <person name="Nolan M."/>
            <person name="Ohm R."/>
            <person name="Pangilinan J."/>
            <person name="Park H.-J."/>
            <person name="Ramirez L."/>
            <person name="Alfaro M."/>
            <person name="Sun H."/>
            <person name="Tritt A."/>
            <person name="Yoshinaga Y."/>
            <person name="Zwiers L.-H."/>
            <person name="Turgeon B."/>
            <person name="Goodwin S."/>
            <person name="Spatafora J."/>
            <person name="Crous P."/>
            <person name="Grigoriev I."/>
        </authorList>
    </citation>
    <scope>NUCLEOTIDE SEQUENCE</scope>
    <source>
        <strain evidence="1">CBS 627.86</strain>
    </source>
</reference>